<dbReference type="GO" id="GO:0003700">
    <property type="term" value="F:DNA-binding transcription factor activity"/>
    <property type="evidence" value="ECO:0007669"/>
    <property type="project" value="InterPro"/>
</dbReference>
<evidence type="ECO:0000256" key="2">
    <source>
        <dbReference type="SAM" id="MobiDB-lite"/>
    </source>
</evidence>
<dbReference type="Proteomes" id="UP000318571">
    <property type="component" value="Chromosome 11"/>
</dbReference>
<evidence type="ECO:0000259" key="3">
    <source>
        <dbReference type="PROSITE" id="PS50217"/>
    </source>
</evidence>
<feature type="coiled-coil region" evidence="1">
    <location>
        <begin position="334"/>
        <end position="361"/>
    </location>
</feature>
<feature type="region of interest" description="Disordered" evidence="2">
    <location>
        <begin position="1"/>
        <end position="43"/>
    </location>
</feature>
<name>A0A553PLA3_TIGCA</name>
<evidence type="ECO:0000313" key="4">
    <source>
        <dbReference type="EMBL" id="TRY78463.1"/>
    </source>
</evidence>
<dbReference type="InterPro" id="IPR004827">
    <property type="entry name" value="bZIP"/>
</dbReference>
<protein>
    <recommendedName>
        <fullName evidence="3">BZIP domain-containing protein</fullName>
    </recommendedName>
</protein>
<evidence type="ECO:0000256" key="1">
    <source>
        <dbReference type="SAM" id="Coils"/>
    </source>
</evidence>
<dbReference type="Gene3D" id="1.20.5.170">
    <property type="match status" value="1"/>
</dbReference>
<evidence type="ECO:0000313" key="5">
    <source>
        <dbReference type="Proteomes" id="UP000318571"/>
    </source>
</evidence>
<feature type="region of interest" description="Disordered" evidence="2">
    <location>
        <begin position="239"/>
        <end position="297"/>
    </location>
</feature>
<dbReference type="Pfam" id="PF07716">
    <property type="entry name" value="bZIP_2"/>
    <property type="match status" value="1"/>
</dbReference>
<dbReference type="InterPro" id="IPR046347">
    <property type="entry name" value="bZIP_sf"/>
</dbReference>
<dbReference type="SUPFAM" id="SSF57959">
    <property type="entry name" value="Leucine zipper domain"/>
    <property type="match status" value="1"/>
</dbReference>
<organism evidence="4 5">
    <name type="scientific">Tigriopus californicus</name>
    <name type="common">Marine copepod</name>
    <dbReference type="NCBI Taxonomy" id="6832"/>
    <lineage>
        <taxon>Eukaryota</taxon>
        <taxon>Metazoa</taxon>
        <taxon>Ecdysozoa</taxon>
        <taxon>Arthropoda</taxon>
        <taxon>Crustacea</taxon>
        <taxon>Multicrustacea</taxon>
        <taxon>Hexanauplia</taxon>
        <taxon>Copepoda</taxon>
        <taxon>Harpacticoida</taxon>
        <taxon>Harpacticidae</taxon>
        <taxon>Tigriopus</taxon>
    </lineage>
</organism>
<dbReference type="OrthoDB" id="6624782at2759"/>
<feature type="domain" description="BZIP" evidence="3">
    <location>
        <begin position="302"/>
        <end position="365"/>
    </location>
</feature>
<dbReference type="CDD" id="cd14813">
    <property type="entry name" value="bZIP_BmCbz-like"/>
    <property type="match status" value="1"/>
</dbReference>
<proteinExistence type="predicted"/>
<reference evidence="4 5" key="1">
    <citation type="journal article" date="2018" name="Nat. Ecol. Evol.">
        <title>Genomic signatures of mitonuclear coevolution across populations of Tigriopus californicus.</title>
        <authorList>
            <person name="Barreto F.S."/>
            <person name="Watson E.T."/>
            <person name="Lima T.G."/>
            <person name="Willett C.S."/>
            <person name="Edmands S."/>
            <person name="Li W."/>
            <person name="Burton R.S."/>
        </authorList>
    </citation>
    <scope>NUCLEOTIDE SEQUENCE [LARGE SCALE GENOMIC DNA]</scope>
    <source>
        <strain evidence="4 5">San Diego</strain>
    </source>
</reference>
<accession>A0A553PLA3</accession>
<gene>
    <name evidence="4" type="ORF">TCAL_12933</name>
</gene>
<sequence length="390" mass="42472">MSLEKSDAAVRPTGGSPTTGLEPSSPRALKTEAPLYHPPAHSGADMGIDANWTDLTDNDYEFLAPELLTSPTPALTTMTPTPLASPDWDLFEVCPSAPVLPLNYDAVEEVLAQGYVPVIPAAADDVWSSLECVNPLEVEGVQTPDIQPPSPVKPPPGKKLKLIIPPRDPAPTPSLDTIDTAAVAAVLADQAPQFDLLKFVTDATLGPEDPAFMELAADTEPLVSSTSNSHDLATLDLADLADPDYPPTLPNVGKRPLKRSTTGRARGRPPSAASKSRERLSHAPSDHAYDASSVVSAEDAQEMKYRRMRDLNNEASKRCRQNRKRKFEALVDDEEELRTKNRQLRMRCQQLEDVVTQLKKRFIDRVANPMSQTSPPINLDRLVQQALSPT</sequence>
<dbReference type="AlphaFoldDB" id="A0A553PLA3"/>
<keyword evidence="5" id="KW-1185">Reference proteome</keyword>
<dbReference type="EMBL" id="VCGU01000003">
    <property type="protein sequence ID" value="TRY78463.1"/>
    <property type="molecule type" value="Genomic_DNA"/>
</dbReference>
<keyword evidence="1" id="KW-0175">Coiled coil</keyword>
<feature type="compositionally biased region" description="Basic and acidic residues" evidence="2">
    <location>
        <begin position="275"/>
        <end position="289"/>
    </location>
</feature>
<comment type="caution">
    <text evidence="4">The sequence shown here is derived from an EMBL/GenBank/DDBJ whole genome shotgun (WGS) entry which is preliminary data.</text>
</comment>
<dbReference type="PROSITE" id="PS50217">
    <property type="entry name" value="BZIP"/>
    <property type="match status" value="1"/>
</dbReference>